<dbReference type="EMBL" id="CAJNYV010000607">
    <property type="protein sequence ID" value="CAF3370621.1"/>
    <property type="molecule type" value="Genomic_DNA"/>
</dbReference>
<comment type="caution">
    <text evidence="1">The sequence shown here is derived from an EMBL/GenBank/DDBJ whole genome shotgun (WGS) entry which is preliminary data.</text>
</comment>
<dbReference type="AlphaFoldDB" id="A0A817XKX2"/>
<protein>
    <submittedName>
        <fullName evidence="1">Uncharacterized protein</fullName>
    </submittedName>
</protein>
<proteinExistence type="predicted"/>
<evidence type="ECO:0000313" key="1">
    <source>
        <dbReference type="EMBL" id="CAF3370621.1"/>
    </source>
</evidence>
<dbReference type="Proteomes" id="UP000663838">
    <property type="component" value="Unassembled WGS sequence"/>
</dbReference>
<evidence type="ECO:0000313" key="2">
    <source>
        <dbReference type="EMBL" id="CAF4703577.1"/>
    </source>
</evidence>
<evidence type="ECO:0000313" key="3">
    <source>
        <dbReference type="Proteomes" id="UP000663865"/>
    </source>
</evidence>
<dbReference type="Proteomes" id="UP000663865">
    <property type="component" value="Unassembled WGS sequence"/>
</dbReference>
<dbReference type="EMBL" id="CAJOBS010001216">
    <property type="protein sequence ID" value="CAF4703577.1"/>
    <property type="molecule type" value="Genomic_DNA"/>
</dbReference>
<accession>A0A817XKX2</accession>
<name>A0A817XKX2_9BILA</name>
<reference evidence="1" key="1">
    <citation type="submission" date="2021-02" db="EMBL/GenBank/DDBJ databases">
        <authorList>
            <person name="Nowell W R."/>
        </authorList>
    </citation>
    <scope>NUCLEOTIDE SEQUENCE</scope>
</reference>
<organism evidence="1 3">
    <name type="scientific">Rotaria socialis</name>
    <dbReference type="NCBI Taxonomy" id="392032"/>
    <lineage>
        <taxon>Eukaryota</taxon>
        <taxon>Metazoa</taxon>
        <taxon>Spiralia</taxon>
        <taxon>Gnathifera</taxon>
        <taxon>Rotifera</taxon>
        <taxon>Eurotatoria</taxon>
        <taxon>Bdelloidea</taxon>
        <taxon>Philodinida</taxon>
        <taxon>Philodinidae</taxon>
        <taxon>Rotaria</taxon>
    </lineage>
</organism>
<gene>
    <name evidence="1" type="ORF">KIK155_LOCUS5359</name>
    <name evidence="2" type="ORF">TOA249_LOCUS17207</name>
</gene>
<sequence length="104" mass="12051">MDDSGRNIETCRVGTKWVTQAYNFFRYKRLKWSTAGNPATEVSTFKIVDTRQQMNQIMCEADVSQIRSQTRIPLKDQSQSGIRHLVSKLNRGVQAVRGIRERNF</sequence>